<reference evidence="1 2" key="1">
    <citation type="submission" date="2024-04" db="EMBL/GenBank/DDBJ databases">
        <authorList>
            <person name="Fracassetti M."/>
        </authorList>
    </citation>
    <scope>NUCLEOTIDE SEQUENCE [LARGE SCALE GENOMIC DNA]</scope>
</reference>
<protein>
    <submittedName>
        <fullName evidence="1">Uncharacterized protein</fullName>
    </submittedName>
</protein>
<dbReference type="Proteomes" id="UP001497516">
    <property type="component" value="Chromosome 4"/>
</dbReference>
<proteinExistence type="predicted"/>
<accession>A0AAV2E889</accession>
<name>A0AAV2E889_9ROSI</name>
<organism evidence="1 2">
    <name type="scientific">Linum trigynum</name>
    <dbReference type="NCBI Taxonomy" id="586398"/>
    <lineage>
        <taxon>Eukaryota</taxon>
        <taxon>Viridiplantae</taxon>
        <taxon>Streptophyta</taxon>
        <taxon>Embryophyta</taxon>
        <taxon>Tracheophyta</taxon>
        <taxon>Spermatophyta</taxon>
        <taxon>Magnoliopsida</taxon>
        <taxon>eudicotyledons</taxon>
        <taxon>Gunneridae</taxon>
        <taxon>Pentapetalae</taxon>
        <taxon>rosids</taxon>
        <taxon>fabids</taxon>
        <taxon>Malpighiales</taxon>
        <taxon>Linaceae</taxon>
        <taxon>Linum</taxon>
    </lineage>
</organism>
<keyword evidence="2" id="KW-1185">Reference proteome</keyword>
<sequence length="173" mass="18727">MPQGEESQKPSVHHQMSLLQVGDDRSGEQIVENPPGSPQLHRIGAARLVLVLRTAEGPECGLIMEVNGNLPLCHRHMSRVKPHGLGESAIGQHLGLTSQHEPHVQPAPLASRDHMGEHGVELHAQLVLDVLVHGEQQAPLGVTDEPRHCSSAPKLLNMSRSSRQCGLTGLSLW</sequence>
<evidence type="ECO:0000313" key="1">
    <source>
        <dbReference type="EMBL" id="CAL1382084.1"/>
    </source>
</evidence>
<dbReference type="EMBL" id="OZ034817">
    <property type="protein sequence ID" value="CAL1382084.1"/>
    <property type="molecule type" value="Genomic_DNA"/>
</dbReference>
<gene>
    <name evidence="1" type="ORF">LTRI10_LOCUS23427</name>
</gene>
<evidence type="ECO:0000313" key="2">
    <source>
        <dbReference type="Proteomes" id="UP001497516"/>
    </source>
</evidence>
<dbReference type="AlphaFoldDB" id="A0AAV2E889"/>